<reference evidence="10" key="1">
    <citation type="submission" date="2020-05" db="EMBL/GenBank/DDBJ databases">
        <authorList>
            <person name="Chiriac C."/>
            <person name="Salcher M."/>
            <person name="Ghai R."/>
            <person name="Kavagutti S V."/>
        </authorList>
    </citation>
    <scope>NUCLEOTIDE SEQUENCE</scope>
</reference>
<organism evidence="10">
    <name type="scientific">freshwater metagenome</name>
    <dbReference type="NCBI Taxonomy" id="449393"/>
    <lineage>
        <taxon>unclassified sequences</taxon>
        <taxon>metagenomes</taxon>
        <taxon>ecological metagenomes</taxon>
    </lineage>
</organism>
<evidence type="ECO:0000313" key="10">
    <source>
        <dbReference type="EMBL" id="CAB4973533.1"/>
    </source>
</evidence>
<dbReference type="AlphaFoldDB" id="A0A6J7M4I2"/>
<dbReference type="InterPro" id="IPR046348">
    <property type="entry name" value="SIS_dom_sf"/>
</dbReference>
<dbReference type="SUPFAM" id="SSF53697">
    <property type="entry name" value="SIS domain"/>
    <property type="match status" value="1"/>
</dbReference>
<dbReference type="GO" id="GO:0006096">
    <property type="term" value="P:glycolytic process"/>
    <property type="evidence" value="ECO:0007669"/>
    <property type="project" value="UniProtKB-KW"/>
</dbReference>
<gene>
    <name evidence="4" type="ORF">UFOPK1791_00246</name>
    <name evidence="5" type="ORF">UFOPK2312_00067</name>
    <name evidence="6" type="ORF">UFOPK2802_00006</name>
    <name evidence="7" type="ORF">UFOPK2982_00064</name>
    <name evidence="8" type="ORF">UFOPK3083_00094</name>
    <name evidence="9" type="ORF">UFOPK3783_00308</name>
    <name evidence="10" type="ORF">UFOPK3948_00317</name>
    <name evidence="11" type="ORF">UFOPK4113_00335</name>
    <name evidence="12" type="ORF">UFOPK4355_00127</name>
</gene>
<dbReference type="EMBL" id="CAFBPL010000022">
    <property type="protein sequence ID" value="CAB5011813.1"/>
    <property type="molecule type" value="Genomic_DNA"/>
</dbReference>
<evidence type="ECO:0000313" key="5">
    <source>
        <dbReference type="EMBL" id="CAB4662135.1"/>
    </source>
</evidence>
<accession>A0A6J7M4I2</accession>
<name>A0A6J7M4I2_9ZZZZ</name>
<sequence length="518" mass="55635">MSRAIGITVSGALLSQIDKASPLFAQLLSASAKLAKKDVNLWGQAAATEARVRLNWLNLPISSRDLLPQLDALTAWAREKKLTKVLICGMGGSSLAPEVIAKTFQKELIVVDTTDPEQIANVLKTELKETIVVVGSKSGSTIETASLFALFKSRFEGAKLDPLDHLVIVTDPGSPLDLSARAAGFRVINADPNVGGRFSALSAFGLVPAALIGVDVSVLIDDALEAQAEFLNSDSPAIKIAYLLTQPDFAFTAFSDQGSAVPGLSDWIEQLVAESTGKDQKGILPIVITNPNSAIGGKHPLITFDGTGELSVVGSIGAHFIFWEWVTALLCVALKVDAFNQPNVTEAKSQTSTLLTRWADAGPQSSAPTLSDDNIDIYSEKTFSTISQYLIDAISERGYIAIMAYLNRIADYEVSAIRELLAKKSNTPTTFGWGPRFLHSTGQFHKGGPQVGSFIQITGESRSDIEIPDQSFGFQTLIMAQALGDGEALQKRKFPLLRIHLRERKNGISQLLAIVNSL</sequence>
<dbReference type="Gene3D" id="3.40.50.10490">
    <property type="entry name" value="Glucose-6-phosphate isomerase like protein, domain 1"/>
    <property type="match status" value="1"/>
</dbReference>
<keyword evidence="2" id="KW-0324">Glycolysis</keyword>
<evidence type="ECO:0000256" key="3">
    <source>
        <dbReference type="ARBA" id="ARBA00023235"/>
    </source>
</evidence>
<evidence type="ECO:0000313" key="7">
    <source>
        <dbReference type="EMBL" id="CAB4783039.1"/>
    </source>
</evidence>
<evidence type="ECO:0000256" key="2">
    <source>
        <dbReference type="ARBA" id="ARBA00023152"/>
    </source>
</evidence>
<dbReference type="EMBL" id="CAEZUF010000012">
    <property type="protein sequence ID" value="CAB4586136.1"/>
    <property type="molecule type" value="Genomic_DNA"/>
</dbReference>
<dbReference type="EMBL" id="CAFAAT010000003">
    <property type="protein sequence ID" value="CAB4797026.1"/>
    <property type="molecule type" value="Genomic_DNA"/>
</dbReference>
<protein>
    <submittedName>
        <fullName evidence="10">Unannotated protein</fullName>
    </submittedName>
</protein>
<dbReference type="GO" id="GO:0097367">
    <property type="term" value="F:carbohydrate derivative binding"/>
    <property type="evidence" value="ECO:0007669"/>
    <property type="project" value="InterPro"/>
</dbReference>
<dbReference type="EMBL" id="CAFBQT010000007">
    <property type="protein sequence ID" value="CAB5058818.1"/>
    <property type="molecule type" value="Genomic_DNA"/>
</dbReference>
<keyword evidence="1" id="KW-0312">Gluconeogenesis</keyword>
<evidence type="ECO:0000313" key="6">
    <source>
        <dbReference type="EMBL" id="CAB4732805.1"/>
    </source>
</evidence>
<dbReference type="Pfam" id="PF00342">
    <property type="entry name" value="PGI"/>
    <property type="match status" value="1"/>
</dbReference>
<dbReference type="EMBL" id="CAFBOI010000019">
    <property type="protein sequence ID" value="CAB4973533.1"/>
    <property type="molecule type" value="Genomic_DNA"/>
</dbReference>
<dbReference type="InterPro" id="IPR001672">
    <property type="entry name" value="G6P_Isomerase"/>
</dbReference>
<dbReference type="GO" id="GO:0051156">
    <property type="term" value="P:glucose 6-phosphate metabolic process"/>
    <property type="evidence" value="ECO:0007669"/>
    <property type="project" value="TreeGrafter"/>
</dbReference>
<dbReference type="EMBL" id="CAFBNI010000019">
    <property type="protein sequence ID" value="CAB4940780.1"/>
    <property type="molecule type" value="Genomic_DNA"/>
</dbReference>
<evidence type="ECO:0000313" key="12">
    <source>
        <dbReference type="EMBL" id="CAB5058818.1"/>
    </source>
</evidence>
<proteinExistence type="predicted"/>
<dbReference type="EMBL" id="CAFAAE010000004">
    <property type="protein sequence ID" value="CAB4783039.1"/>
    <property type="molecule type" value="Genomic_DNA"/>
</dbReference>
<evidence type="ECO:0000313" key="11">
    <source>
        <dbReference type="EMBL" id="CAB5011813.1"/>
    </source>
</evidence>
<dbReference type="EMBL" id="CAEZYX010000001">
    <property type="protein sequence ID" value="CAB4732805.1"/>
    <property type="molecule type" value="Genomic_DNA"/>
</dbReference>
<evidence type="ECO:0000256" key="1">
    <source>
        <dbReference type="ARBA" id="ARBA00022432"/>
    </source>
</evidence>
<dbReference type="PANTHER" id="PTHR11469:SF1">
    <property type="entry name" value="GLUCOSE-6-PHOSPHATE ISOMERASE"/>
    <property type="match status" value="1"/>
</dbReference>
<dbReference type="EMBL" id="CAEZWY010000003">
    <property type="protein sequence ID" value="CAB4662135.1"/>
    <property type="molecule type" value="Genomic_DNA"/>
</dbReference>
<dbReference type="GO" id="GO:0005829">
    <property type="term" value="C:cytosol"/>
    <property type="evidence" value="ECO:0007669"/>
    <property type="project" value="TreeGrafter"/>
</dbReference>
<evidence type="ECO:0000313" key="9">
    <source>
        <dbReference type="EMBL" id="CAB4940780.1"/>
    </source>
</evidence>
<dbReference type="PROSITE" id="PS51463">
    <property type="entry name" value="P_GLUCOSE_ISOMERASE_3"/>
    <property type="match status" value="1"/>
</dbReference>
<evidence type="ECO:0000313" key="4">
    <source>
        <dbReference type="EMBL" id="CAB4586136.1"/>
    </source>
</evidence>
<keyword evidence="3" id="KW-0413">Isomerase</keyword>
<dbReference type="GO" id="GO:0048029">
    <property type="term" value="F:monosaccharide binding"/>
    <property type="evidence" value="ECO:0007669"/>
    <property type="project" value="TreeGrafter"/>
</dbReference>
<evidence type="ECO:0000313" key="8">
    <source>
        <dbReference type="EMBL" id="CAB4797026.1"/>
    </source>
</evidence>
<dbReference type="GO" id="GO:0006094">
    <property type="term" value="P:gluconeogenesis"/>
    <property type="evidence" value="ECO:0007669"/>
    <property type="project" value="UniProtKB-KW"/>
</dbReference>
<dbReference type="PANTHER" id="PTHR11469">
    <property type="entry name" value="GLUCOSE-6-PHOSPHATE ISOMERASE"/>
    <property type="match status" value="1"/>
</dbReference>
<dbReference type="GO" id="GO:0004347">
    <property type="term" value="F:glucose-6-phosphate isomerase activity"/>
    <property type="evidence" value="ECO:0007669"/>
    <property type="project" value="InterPro"/>
</dbReference>